<dbReference type="Gene3D" id="2.60.40.790">
    <property type="match status" value="1"/>
</dbReference>
<dbReference type="CDD" id="cd06464">
    <property type="entry name" value="ACD_sHsps-like"/>
    <property type="match status" value="1"/>
</dbReference>
<dbReference type="PANTHER" id="PTHR46733">
    <property type="entry name" value="26.5 KDA HEAT SHOCK PROTEIN, MITOCHONDRIAL"/>
    <property type="match status" value="1"/>
</dbReference>
<dbReference type="PROSITE" id="PS01031">
    <property type="entry name" value="SHSP"/>
    <property type="match status" value="1"/>
</dbReference>
<dbReference type="SUPFAM" id="SSF49764">
    <property type="entry name" value="HSP20-like chaperones"/>
    <property type="match status" value="1"/>
</dbReference>
<organism evidence="6 7">
    <name type="scientific">Coptis chinensis</name>
    <dbReference type="NCBI Taxonomy" id="261450"/>
    <lineage>
        <taxon>Eukaryota</taxon>
        <taxon>Viridiplantae</taxon>
        <taxon>Streptophyta</taxon>
        <taxon>Embryophyta</taxon>
        <taxon>Tracheophyta</taxon>
        <taxon>Spermatophyta</taxon>
        <taxon>Magnoliopsida</taxon>
        <taxon>Ranunculales</taxon>
        <taxon>Ranunculaceae</taxon>
        <taxon>Coptidoideae</taxon>
        <taxon>Coptis</taxon>
    </lineage>
</organism>
<evidence type="ECO:0000259" key="5">
    <source>
        <dbReference type="PROSITE" id="PS01031"/>
    </source>
</evidence>
<dbReference type="Pfam" id="PF00011">
    <property type="entry name" value="HSP20"/>
    <property type="match status" value="1"/>
</dbReference>
<dbReference type="InterPro" id="IPR044587">
    <property type="entry name" value="HSP21-like"/>
</dbReference>
<proteinExistence type="inferred from homology"/>
<reference evidence="6 7" key="1">
    <citation type="submission" date="2020-10" db="EMBL/GenBank/DDBJ databases">
        <title>The Coptis chinensis genome and diversification of protoberbering-type alkaloids.</title>
        <authorList>
            <person name="Wang B."/>
            <person name="Shu S."/>
            <person name="Song C."/>
            <person name="Liu Y."/>
        </authorList>
    </citation>
    <scope>NUCLEOTIDE SEQUENCE [LARGE SCALE GENOMIC DNA]</scope>
    <source>
        <strain evidence="6">HL-2020</strain>
        <tissue evidence="6">Leaf</tissue>
    </source>
</reference>
<dbReference type="OrthoDB" id="1431247at2759"/>
<evidence type="ECO:0000256" key="1">
    <source>
        <dbReference type="ARBA" id="ARBA00023016"/>
    </source>
</evidence>
<protein>
    <recommendedName>
        <fullName evidence="5">SHSP domain-containing protein</fullName>
    </recommendedName>
</protein>
<evidence type="ECO:0000256" key="2">
    <source>
        <dbReference type="PROSITE-ProRule" id="PRU00285"/>
    </source>
</evidence>
<gene>
    <name evidence="6" type="ORF">IFM89_034253</name>
</gene>
<dbReference type="PANTHER" id="PTHR46733:SF4">
    <property type="entry name" value="HEAT SHOCK PROTEIN 21, CHLOROPLASTIC"/>
    <property type="match status" value="1"/>
</dbReference>
<evidence type="ECO:0000256" key="3">
    <source>
        <dbReference type="RuleBase" id="RU003616"/>
    </source>
</evidence>
<comment type="caution">
    <text evidence="6">The sequence shown here is derived from an EMBL/GenBank/DDBJ whole genome shotgun (WGS) entry which is preliminary data.</text>
</comment>
<keyword evidence="1" id="KW-0346">Stress response</keyword>
<evidence type="ECO:0000313" key="7">
    <source>
        <dbReference type="Proteomes" id="UP000631114"/>
    </source>
</evidence>
<name>A0A835H7D5_9MAGN</name>
<dbReference type="EMBL" id="JADFTS010000008">
    <property type="protein sequence ID" value="KAF9594631.1"/>
    <property type="molecule type" value="Genomic_DNA"/>
</dbReference>
<evidence type="ECO:0000313" key="6">
    <source>
        <dbReference type="EMBL" id="KAF9594631.1"/>
    </source>
</evidence>
<dbReference type="Proteomes" id="UP000631114">
    <property type="component" value="Unassembled WGS sequence"/>
</dbReference>
<evidence type="ECO:0000256" key="4">
    <source>
        <dbReference type="SAM" id="MobiDB-lite"/>
    </source>
</evidence>
<comment type="similarity">
    <text evidence="2 3">Belongs to the small heat shock protein (HSP20) family.</text>
</comment>
<accession>A0A835H7D5</accession>
<dbReference type="InterPro" id="IPR008978">
    <property type="entry name" value="HSP20-like_chaperone"/>
</dbReference>
<sequence length="235" mass="26494">MAATNALSYSSCPSSFVHQIKPSQNGLVAPSCAYFPSNAVKLSRKPFRVMTVRAQAPTGENKDKSVDVHVGQSNKGTNIERRPRRSMVDVSPFGLLDPLSPMRTMRSMLDTMDRMFDEAMTFPGSTTPTTEVRAPWDIKDDENEIKMRFDMPGLSKEDVKVSIDDDILIIQGEKKKQENGDDSWSRQSYNTFNTRLRLPDNCDKENIKGELKDGVLFITIPKTKVERKAIDVKLM</sequence>
<dbReference type="FunFam" id="2.60.40.790:FF:000059">
    <property type="entry name" value="26.5 kDa heat shock protein, mitochondrial"/>
    <property type="match status" value="1"/>
</dbReference>
<dbReference type="AlphaFoldDB" id="A0A835H7D5"/>
<feature type="domain" description="SHSP" evidence="5">
    <location>
        <begin position="127"/>
        <end position="235"/>
    </location>
</feature>
<dbReference type="GO" id="GO:0009408">
    <property type="term" value="P:response to heat"/>
    <property type="evidence" value="ECO:0007669"/>
    <property type="project" value="InterPro"/>
</dbReference>
<feature type="region of interest" description="Disordered" evidence="4">
    <location>
        <begin position="56"/>
        <end position="78"/>
    </location>
</feature>
<keyword evidence="7" id="KW-1185">Reference proteome</keyword>
<dbReference type="InterPro" id="IPR002068">
    <property type="entry name" value="A-crystallin/Hsp20_dom"/>
</dbReference>